<evidence type="ECO:0000256" key="1">
    <source>
        <dbReference type="SAM" id="MobiDB-lite"/>
    </source>
</evidence>
<organism evidence="2 3">
    <name type="scientific">Actinomycetospora flava</name>
    <dbReference type="NCBI Taxonomy" id="3129232"/>
    <lineage>
        <taxon>Bacteria</taxon>
        <taxon>Bacillati</taxon>
        <taxon>Actinomycetota</taxon>
        <taxon>Actinomycetes</taxon>
        <taxon>Pseudonocardiales</taxon>
        <taxon>Pseudonocardiaceae</taxon>
        <taxon>Actinomycetospora</taxon>
    </lineage>
</organism>
<keyword evidence="3" id="KW-1185">Reference proteome</keyword>
<dbReference type="EMBL" id="JBBEGM010000011">
    <property type="protein sequence ID" value="MEJ2864323.1"/>
    <property type="molecule type" value="Genomic_DNA"/>
</dbReference>
<gene>
    <name evidence="2" type="ORF">WCD58_24410</name>
</gene>
<evidence type="ECO:0000313" key="3">
    <source>
        <dbReference type="Proteomes" id="UP001369736"/>
    </source>
</evidence>
<proteinExistence type="predicted"/>
<reference evidence="2 3" key="1">
    <citation type="submission" date="2024-03" db="EMBL/GenBank/DDBJ databases">
        <title>Actinomycetospora sp. OC33-EN07, a novel actinomycete isolated from wild orchid (Aerides multiflora).</title>
        <authorList>
            <person name="Suriyachadkun C."/>
        </authorList>
    </citation>
    <scope>NUCLEOTIDE SEQUENCE [LARGE SCALE GENOMIC DNA]</scope>
    <source>
        <strain evidence="2 3">OC33-EN07</strain>
    </source>
</reference>
<accession>A0ABU8MD43</accession>
<feature type="compositionally biased region" description="Basic and acidic residues" evidence="1">
    <location>
        <begin position="99"/>
        <end position="110"/>
    </location>
</feature>
<feature type="region of interest" description="Disordered" evidence="1">
    <location>
        <begin position="89"/>
        <end position="110"/>
    </location>
</feature>
<protein>
    <submittedName>
        <fullName evidence="2">Uncharacterized protein</fullName>
    </submittedName>
</protein>
<evidence type="ECO:0000313" key="2">
    <source>
        <dbReference type="EMBL" id="MEJ2864323.1"/>
    </source>
</evidence>
<dbReference type="RefSeq" id="WP_337705684.1">
    <property type="nucleotide sequence ID" value="NZ_JBBEGM010000011.1"/>
</dbReference>
<name>A0ABU8MD43_9PSEU</name>
<comment type="caution">
    <text evidence="2">The sequence shown here is derived from an EMBL/GenBank/DDBJ whole genome shotgun (WGS) entry which is preliminary data.</text>
</comment>
<dbReference type="Proteomes" id="UP001369736">
    <property type="component" value="Unassembled WGS sequence"/>
</dbReference>
<sequence length="110" mass="11221">MESAEQAAITAFEGAARALSAGRAAGPSGDKVSEVGKPHVAAAVADMLDAAVRLLRTVDLQPPAVGGPGHSMRAIAQHMNAGAELARRMGSNRGFDAGHTSHPEPRSLTE</sequence>